<sequence>MFPVVVAVLLIGVVVLQRWVERWATSLETPPAVRVAIPTAAALAEIAADQDRTEPANRNGVRYLSLLHLHNNPQVTDSDLAAVRDALTAAERWLSDSDRPLRVVPVDKDQIVYRVNAVDLETATGRDWRWFLVRNPYGLTCENDAARPLDRKIRDATGDPVAFVRADWFLTALVRDDVPRPGVPDALAKLDRAYYARPIDADRAAAELGVPPAALTAALRAATGGELREEFGLAPLVEGRTVPREWWESDRYLVTPFQAAARRLGVGTPVRVR</sequence>
<protein>
    <submittedName>
        <fullName evidence="1">Serine/threonine protein kinase</fullName>
    </submittedName>
</protein>
<dbReference type="Proteomes" id="UP000324974">
    <property type="component" value="Chromosome"/>
</dbReference>
<name>A0A5C1AR32_9BACT</name>
<gene>
    <name evidence="1" type="ORF">PX52LOC_07774</name>
</gene>
<proteinExistence type="predicted"/>
<evidence type="ECO:0000313" key="1">
    <source>
        <dbReference type="EMBL" id="QEL20667.1"/>
    </source>
</evidence>
<reference evidence="2" key="1">
    <citation type="submission" date="2019-08" db="EMBL/GenBank/DDBJ databases">
        <title>Limnoglobus roseus gen. nov., sp. nov., a novel freshwater planctomycete with a giant genome from the family Gemmataceae.</title>
        <authorList>
            <person name="Kulichevskaya I.S."/>
            <person name="Naumoff D.G."/>
            <person name="Miroshnikov K."/>
            <person name="Ivanova A."/>
            <person name="Philippov D.A."/>
            <person name="Hakobyan A."/>
            <person name="Rijpstra I.C."/>
            <person name="Sinninghe Damste J.S."/>
            <person name="Liesack W."/>
            <person name="Dedysh S.N."/>
        </authorList>
    </citation>
    <scope>NUCLEOTIDE SEQUENCE [LARGE SCALE GENOMIC DNA]</scope>
    <source>
        <strain evidence="2">PX52</strain>
    </source>
</reference>
<dbReference type="KEGG" id="lrs:PX52LOC_07774"/>
<keyword evidence="1" id="KW-0418">Kinase</keyword>
<dbReference type="AlphaFoldDB" id="A0A5C1AR32"/>
<accession>A0A5C1AR32</accession>
<keyword evidence="1" id="KW-0723">Serine/threonine-protein kinase</keyword>
<evidence type="ECO:0000313" key="2">
    <source>
        <dbReference type="Proteomes" id="UP000324974"/>
    </source>
</evidence>
<dbReference type="GO" id="GO:0004674">
    <property type="term" value="F:protein serine/threonine kinase activity"/>
    <property type="evidence" value="ECO:0007669"/>
    <property type="project" value="UniProtKB-KW"/>
</dbReference>
<organism evidence="1 2">
    <name type="scientific">Limnoglobus roseus</name>
    <dbReference type="NCBI Taxonomy" id="2598579"/>
    <lineage>
        <taxon>Bacteria</taxon>
        <taxon>Pseudomonadati</taxon>
        <taxon>Planctomycetota</taxon>
        <taxon>Planctomycetia</taxon>
        <taxon>Gemmatales</taxon>
        <taxon>Gemmataceae</taxon>
        <taxon>Limnoglobus</taxon>
    </lineage>
</organism>
<dbReference type="EMBL" id="CP042425">
    <property type="protein sequence ID" value="QEL20667.1"/>
    <property type="molecule type" value="Genomic_DNA"/>
</dbReference>
<keyword evidence="1" id="KW-0808">Transferase</keyword>
<keyword evidence="2" id="KW-1185">Reference proteome</keyword>